<accession>C3XUF1</accession>
<proteinExistence type="predicted"/>
<evidence type="ECO:0000313" key="2">
    <source>
        <dbReference type="EMBL" id="EEN68525.1"/>
    </source>
</evidence>
<protein>
    <recommendedName>
        <fullName evidence="3">DDE-1 domain-containing protein</fullName>
    </recommendedName>
</protein>
<dbReference type="InParanoid" id="C3XUF1"/>
<reference evidence="2" key="1">
    <citation type="journal article" date="2008" name="Nature">
        <title>The amphioxus genome and the evolution of the chordate karyotype.</title>
        <authorList>
            <consortium name="US DOE Joint Genome Institute (JGI-PGF)"/>
            <person name="Putnam N.H."/>
            <person name="Butts T."/>
            <person name="Ferrier D.E.K."/>
            <person name="Furlong R.F."/>
            <person name="Hellsten U."/>
            <person name="Kawashima T."/>
            <person name="Robinson-Rechavi M."/>
            <person name="Shoguchi E."/>
            <person name="Terry A."/>
            <person name="Yu J.-K."/>
            <person name="Benito-Gutierrez E.L."/>
            <person name="Dubchak I."/>
            <person name="Garcia-Fernandez J."/>
            <person name="Gibson-Brown J.J."/>
            <person name="Grigoriev I.V."/>
            <person name="Horton A.C."/>
            <person name="de Jong P.J."/>
            <person name="Jurka J."/>
            <person name="Kapitonov V.V."/>
            <person name="Kohara Y."/>
            <person name="Kuroki Y."/>
            <person name="Lindquist E."/>
            <person name="Lucas S."/>
            <person name="Osoegawa K."/>
            <person name="Pennacchio L.A."/>
            <person name="Salamov A.A."/>
            <person name="Satou Y."/>
            <person name="Sauka-Spengler T."/>
            <person name="Schmutz J."/>
            <person name="Shin-I T."/>
            <person name="Toyoda A."/>
            <person name="Bronner-Fraser M."/>
            <person name="Fujiyama A."/>
            <person name="Holland L.Z."/>
            <person name="Holland P.W.H."/>
            <person name="Satoh N."/>
            <person name="Rokhsar D.S."/>
        </authorList>
    </citation>
    <scope>NUCLEOTIDE SEQUENCE [LARGE SCALE GENOMIC DNA]</scope>
    <source>
        <strain evidence="2">S238N-H82</strain>
        <tissue evidence="2">Testes</tissue>
    </source>
</reference>
<feature type="region of interest" description="Disordered" evidence="1">
    <location>
        <begin position="104"/>
        <end position="128"/>
    </location>
</feature>
<name>C3XUF1_BRAFL</name>
<gene>
    <name evidence="2" type="ORF">BRAFLDRAFT_75362</name>
</gene>
<organism>
    <name type="scientific">Branchiostoma floridae</name>
    <name type="common">Florida lancelet</name>
    <name type="synonym">Amphioxus</name>
    <dbReference type="NCBI Taxonomy" id="7739"/>
    <lineage>
        <taxon>Eukaryota</taxon>
        <taxon>Metazoa</taxon>
        <taxon>Chordata</taxon>
        <taxon>Cephalochordata</taxon>
        <taxon>Leptocardii</taxon>
        <taxon>Amphioxiformes</taxon>
        <taxon>Branchiostomatidae</taxon>
        <taxon>Branchiostoma</taxon>
    </lineage>
</organism>
<dbReference type="AlphaFoldDB" id="C3XUF1"/>
<evidence type="ECO:0008006" key="3">
    <source>
        <dbReference type="Google" id="ProtNLM"/>
    </source>
</evidence>
<dbReference type="EMBL" id="GG666464">
    <property type="protein sequence ID" value="EEN68525.1"/>
    <property type="molecule type" value="Genomic_DNA"/>
</dbReference>
<evidence type="ECO:0000256" key="1">
    <source>
        <dbReference type="SAM" id="MobiDB-lite"/>
    </source>
</evidence>
<sequence length="196" mass="22673">MEEDDVAIRDICLRLTDDQVEISSRDLFSFVFNGWDRIKFPLPPNFSRRGKCQVIRSFTIFMRIEPEMFRKMVEDLTPRIRKTTTNYRKSLSPGQWLAVTLGREETQHQSRHDGGSTLTPSTTAGHPIEDYSAAKQNSAGKQFKDRVTIMLCASMTGNKEKPLNPRCSTHVKLQTLPVTYRNNQEAWMTSDHFVEW</sequence>
<feature type="compositionally biased region" description="Basic and acidic residues" evidence="1">
    <location>
        <begin position="104"/>
        <end position="114"/>
    </location>
</feature>